<reference evidence="1 2" key="1">
    <citation type="submission" date="2019-01" db="EMBL/GenBank/DDBJ databases">
        <title>Intercellular communication is required for trap formation in the nematode-trapping fungus Duddingtonia flagrans.</title>
        <authorList>
            <person name="Youssar L."/>
            <person name="Wernet V."/>
            <person name="Hensel N."/>
            <person name="Hildebrandt H.-G."/>
            <person name="Fischer R."/>
        </authorList>
    </citation>
    <scope>NUCLEOTIDE SEQUENCE [LARGE SCALE GENOMIC DNA]</scope>
    <source>
        <strain evidence="1 2">CBS H-5679</strain>
    </source>
</reference>
<protein>
    <submittedName>
        <fullName evidence="1">Uncharacterized protein</fullName>
    </submittedName>
</protein>
<keyword evidence="2" id="KW-1185">Reference proteome</keyword>
<accession>A0A437AFJ6</accession>
<gene>
    <name evidence="1" type="ORF">DFL_000724</name>
</gene>
<evidence type="ECO:0000313" key="1">
    <source>
        <dbReference type="EMBL" id="RVD89730.1"/>
    </source>
</evidence>
<name>A0A437AFJ6_ARTFL</name>
<dbReference type="RefSeq" id="XP_067495274.1">
    <property type="nucleotide sequence ID" value="XM_067636791.1"/>
</dbReference>
<dbReference type="GeneID" id="93583035"/>
<organism evidence="1 2">
    <name type="scientific">Arthrobotrys flagrans</name>
    <name type="common">Nematode-trapping fungus</name>
    <name type="synonym">Trichothecium flagrans</name>
    <dbReference type="NCBI Taxonomy" id="97331"/>
    <lineage>
        <taxon>Eukaryota</taxon>
        <taxon>Fungi</taxon>
        <taxon>Dikarya</taxon>
        <taxon>Ascomycota</taxon>
        <taxon>Pezizomycotina</taxon>
        <taxon>Orbiliomycetes</taxon>
        <taxon>Orbiliales</taxon>
        <taxon>Orbiliaceae</taxon>
        <taxon>Arthrobotrys</taxon>
    </lineage>
</organism>
<dbReference type="Proteomes" id="UP000283090">
    <property type="component" value="Unassembled WGS sequence"/>
</dbReference>
<dbReference type="AlphaFoldDB" id="A0A437AFJ6"/>
<dbReference type="VEuPathDB" id="FungiDB:DFL_000724"/>
<proteinExistence type="predicted"/>
<comment type="caution">
    <text evidence="1">The sequence shown here is derived from an EMBL/GenBank/DDBJ whole genome shotgun (WGS) entry which is preliminary data.</text>
</comment>
<dbReference type="EMBL" id="SAEB01000001">
    <property type="protein sequence ID" value="RVD89730.1"/>
    <property type="molecule type" value="Genomic_DNA"/>
</dbReference>
<evidence type="ECO:0000313" key="2">
    <source>
        <dbReference type="Proteomes" id="UP000283090"/>
    </source>
</evidence>
<sequence length="170" mass="18944">MPISNIGNPTSIAAWPLGTRLEGPPNVPKPLLQGDSTATRLGDTQFDKETIRQQFENDYFVTKMKGWKEIEIEAALGNTLRYFAGIASESTLLPIPTAHEGFSLDPSAFQVQTAVQPMLYVNLELTHPEILIQQICCTLALKEYKSDLIPGLPIELQHEPVINDIYDEFC</sequence>